<protein>
    <recommendedName>
        <fullName evidence="2">Transglutaminase-like domain-containing protein</fullName>
    </recommendedName>
</protein>
<dbReference type="InterPro" id="IPR038765">
    <property type="entry name" value="Papain-like_cys_pep_sf"/>
</dbReference>
<evidence type="ECO:0000256" key="1">
    <source>
        <dbReference type="SAM" id="MobiDB-lite"/>
    </source>
</evidence>
<sequence>MVTIQERIAALNQAHIERAPGAFSSREIKPDLPGPRPPISERDIPNANHDSRSSYTSVKDHIILPPPTITRAGQKVPTPPQRPKKSPPPLPARKATATAQLPPLPQRKSSDISHRRNSGDSSISTPSIYANSTTSTGNGRSPPPRSISSEKTATCRLAPEWGEISLPPLPPKRNGNINGNQTLRSQSSVGGLDSDCQPSSTSVLSVAQKLPIRSTSSYANGLPPLPSRRSANDDFAKPPRLPQRKIPQPVPPSSALEKIKASSFATIKKHSTSHEPVTDGCEYVQQANGSAPPVPIRSRPDLSKIQATKPRIPLSPAPVTGSSDLCMICRDFSGPDNHAAKFPRQSLPTNDLARLANQLTAPFPSLTDKARAIFTWLHHNIDYNVDAFFNNNLTPSTPDSTFATGLAVCEGYAELFERLATFAGLEARIISGHGKGYGYTPLPPGSPIPPYNGNHAWNVVRIDNGRWKLIDACWGSGNVRGKGQPYNKEFTPEYFTMTNDEFGNKHFPSNPSDFYRDDGRPCISWEEYMSINPSMPNGVEPPIIYTGVKAELGIGEKTLQPRSKKISIHQQSPIRFQFGLLCEHWTLARSNMQTPYLFILMANGIDGRNKEYLPFHYVRGSGPGAGGDIWYLDVPNPRILGAPGQKLHIYRVTSFGDMRDTQGLTREEFLRGIGRVSDSLGFHLTVSRRVELLECDKFARMFLAEHSTVLFALSAYINFTYSFYTIHIRYLG</sequence>
<gene>
    <name evidence="3" type="ORF">ACO22_03435</name>
</gene>
<organism evidence="3 4">
    <name type="scientific">Paracoccidioides brasiliensis</name>
    <dbReference type="NCBI Taxonomy" id="121759"/>
    <lineage>
        <taxon>Eukaryota</taxon>
        <taxon>Fungi</taxon>
        <taxon>Dikarya</taxon>
        <taxon>Ascomycota</taxon>
        <taxon>Pezizomycotina</taxon>
        <taxon>Eurotiomycetes</taxon>
        <taxon>Eurotiomycetidae</taxon>
        <taxon>Onygenales</taxon>
        <taxon>Ajellomycetaceae</taxon>
        <taxon>Paracoccidioides</taxon>
    </lineage>
</organism>
<evidence type="ECO:0000259" key="2">
    <source>
        <dbReference type="SMART" id="SM00460"/>
    </source>
</evidence>
<dbReference type="EMBL" id="LZYO01000117">
    <property type="protein sequence ID" value="ODH31673.1"/>
    <property type="molecule type" value="Genomic_DNA"/>
</dbReference>
<proteinExistence type="predicted"/>
<dbReference type="Pfam" id="PF01841">
    <property type="entry name" value="Transglut_core"/>
    <property type="match status" value="1"/>
</dbReference>
<evidence type="ECO:0000313" key="3">
    <source>
        <dbReference type="EMBL" id="ODH31673.1"/>
    </source>
</evidence>
<dbReference type="PANTHER" id="PTHR46333">
    <property type="entry name" value="CYTOKINESIS PROTEIN 3"/>
    <property type="match status" value="1"/>
</dbReference>
<feature type="compositionally biased region" description="Basic and acidic residues" evidence="1">
    <location>
        <begin position="39"/>
        <end position="62"/>
    </location>
</feature>
<feature type="compositionally biased region" description="Polar residues" evidence="1">
    <location>
        <begin position="119"/>
        <end position="139"/>
    </location>
</feature>
<dbReference type="Gene3D" id="3.10.620.30">
    <property type="match status" value="1"/>
</dbReference>
<dbReference type="VEuPathDB" id="FungiDB:PABG_05034"/>
<dbReference type="InterPro" id="IPR002931">
    <property type="entry name" value="Transglutaminase-like"/>
</dbReference>
<dbReference type="VEuPathDB" id="FungiDB:PADG_05696"/>
<name>A0A1D2JG58_PARBR</name>
<dbReference type="AlphaFoldDB" id="A0A1D2JG58"/>
<dbReference type="InterPro" id="IPR052557">
    <property type="entry name" value="CAP/Cytokinesis_protein"/>
</dbReference>
<dbReference type="SUPFAM" id="SSF54001">
    <property type="entry name" value="Cysteine proteinases"/>
    <property type="match status" value="1"/>
</dbReference>
<reference evidence="3 4" key="1">
    <citation type="submission" date="2016-06" db="EMBL/GenBank/DDBJ databases">
        <authorList>
            <person name="Kjaerup R.B."/>
            <person name="Dalgaard T.S."/>
            <person name="Juul-Madsen H.R."/>
        </authorList>
    </citation>
    <scope>NUCLEOTIDE SEQUENCE [LARGE SCALE GENOMIC DNA]</scope>
    <source>
        <strain evidence="3 4">Pb300</strain>
    </source>
</reference>
<dbReference type="Proteomes" id="UP000242814">
    <property type="component" value="Unassembled WGS sequence"/>
</dbReference>
<evidence type="ECO:0000313" key="4">
    <source>
        <dbReference type="Proteomes" id="UP000242814"/>
    </source>
</evidence>
<dbReference type="SMART" id="SM00460">
    <property type="entry name" value="TGc"/>
    <property type="match status" value="1"/>
</dbReference>
<dbReference type="PANTHER" id="PTHR46333:SF5">
    <property type="entry name" value="TRANSGLUTAMINASE-LIKE DOMAIN-CONTAINING PROTEIN"/>
    <property type="match status" value="1"/>
</dbReference>
<comment type="caution">
    <text evidence="3">The sequence shown here is derived from an EMBL/GenBank/DDBJ whole genome shotgun (WGS) entry which is preliminary data.</text>
</comment>
<feature type="compositionally biased region" description="Pro residues" evidence="1">
    <location>
        <begin position="77"/>
        <end position="91"/>
    </location>
</feature>
<feature type="region of interest" description="Disordered" evidence="1">
    <location>
        <begin position="215"/>
        <end position="255"/>
    </location>
</feature>
<feature type="compositionally biased region" description="Basic and acidic residues" evidence="1">
    <location>
        <begin position="108"/>
        <end position="118"/>
    </location>
</feature>
<feature type="compositionally biased region" description="Polar residues" evidence="1">
    <location>
        <begin position="175"/>
        <end position="189"/>
    </location>
</feature>
<accession>A0A1D2JG58</accession>
<feature type="region of interest" description="Disordered" evidence="1">
    <location>
        <begin position="20"/>
        <end position="200"/>
    </location>
</feature>
<dbReference type="GO" id="GO:0005737">
    <property type="term" value="C:cytoplasm"/>
    <property type="evidence" value="ECO:0007669"/>
    <property type="project" value="TreeGrafter"/>
</dbReference>
<feature type="domain" description="Transglutaminase-like" evidence="2">
    <location>
        <begin position="401"/>
        <end position="474"/>
    </location>
</feature>